<reference evidence="8" key="1">
    <citation type="submission" date="2023-01" db="EMBL/GenBank/DDBJ databases">
        <title>Human gut microbiome strain richness.</title>
        <authorList>
            <person name="Chen-Liaw A."/>
        </authorList>
    </citation>
    <scope>NUCLEOTIDE SEQUENCE</scope>
    <source>
        <strain evidence="8">1001283st1_G1_1001283B150217_161031</strain>
    </source>
</reference>
<dbReference type="GO" id="GO:0005886">
    <property type="term" value="C:plasma membrane"/>
    <property type="evidence" value="ECO:0007669"/>
    <property type="project" value="TreeGrafter"/>
</dbReference>
<evidence type="ECO:0000313" key="9">
    <source>
        <dbReference type="Proteomes" id="UP001210809"/>
    </source>
</evidence>
<name>A0AAW6D2Q8_9FIRM</name>
<dbReference type="PANTHER" id="PTHR38459:SF5">
    <property type="entry name" value="CELL WALL TEICHOIC ACID GLYCOSYLATION PROTEIN GTCA"/>
    <property type="match status" value="1"/>
</dbReference>
<feature type="transmembrane region" description="Helical" evidence="6">
    <location>
        <begin position="145"/>
        <end position="166"/>
    </location>
</feature>
<evidence type="ECO:0000256" key="5">
    <source>
        <dbReference type="ARBA" id="ARBA00023136"/>
    </source>
</evidence>
<evidence type="ECO:0000256" key="6">
    <source>
        <dbReference type="SAM" id="Phobius"/>
    </source>
</evidence>
<dbReference type="Proteomes" id="UP001210809">
    <property type="component" value="Unassembled WGS sequence"/>
</dbReference>
<proteinExistence type="inferred from homology"/>
<keyword evidence="4 6" id="KW-1133">Transmembrane helix</keyword>
<evidence type="ECO:0000256" key="4">
    <source>
        <dbReference type="ARBA" id="ARBA00022989"/>
    </source>
</evidence>
<accession>A0AAW6D2Q8</accession>
<gene>
    <name evidence="8" type="ORF">PNE09_02965</name>
</gene>
<dbReference type="InterPro" id="IPR051401">
    <property type="entry name" value="GtrA_CellWall_Glycosyl"/>
</dbReference>
<feature type="transmembrane region" description="Helical" evidence="6">
    <location>
        <begin position="27"/>
        <end position="48"/>
    </location>
</feature>
<comment type="caution">
    <text evidence="8">The sequence shown here is derived from an EMBL/GenBank/DDBJ whole genome shotgun (WGS) entry which is preliminary data.</text>
</comment>
<evidence type="ECO:0000256" key="2">
    <source>
        <dbReference type="ARBA" id="ARBA00009399"/>
    </source>
</evidence>
<dbReference type="AlphaFoldDB" id="A0AAW6D2Q8"/>
<dbReference type="GO" id="GO:0000271">
    <property type="term" value="P:polysaccharide biosynthetic process"/>
    <property type="evidence" value="ECO:0007669"/>
    <property type="project" value="InterPro"/>
</dbReference>
<dbReference type="Pfam" id="PF04138">
    <property type="entry name" value="GtrA_DPMS_TM"/>
    <property type="match status" value="1"/>
</dbReference>
<keyword evidence="5 6" id="KW-0472">Membrane</keyword>
<feature type="transmembrane region" description="Helical" evidence="6">
    <location>
        <begin position="78"/>
        <end position="95"/>
    </location>
</feature>
<comment type="similarity">
    <text evidence="2">Belongs to the GtrA family.</text>
</comment>
<organism evidence="8 9">
    <name type="scientific">[Eubacterium] siraeum</name>
    <dbReference type="NCBI Taxonomy" id="39492"/>
    <lineage>
        <taxon>Bacteria</taxon>
        <taxon>Bacillati</taxon>
        <taxon>Bacillota</taxon>
        <taxon>Clostridia</taxon>
        <taxon>Eubacteriales</taxon>
        <taxon>Oscillospiraceae</taxon>
        <taxon>Oscillospiraceae incertae sedis</taxon>
    </lineage>
</organism>
<evidence type="ECO:0000313" key="8">
    <source>
        <dbReference type="EMBL" id="MDB8003025.1"/>
    </source>
</evidence>
<protein>
    <submittedName>
        <fullName evidence="8">GtrA family protein</fullName>
    </submittedName>
</protein>
<dbReference type="PANTHER" id="PTHR38459">
    <property type="entry name" value="PROPHAGE BACTOPRENOL-LINKED GLUCOSE TRANSLOCASE HOMOLOG"/>
    <property type="match status" value="1"/>
</dbReference>
<dbReference type="InterPro" id="IPR007267">
    <property type="entry name" value="GtrA_DPMS_TM"/>
</dbReference>
<feature type="transmembrane region" description="Helical" evidence="6">
    <location>
        <begin position="116"/>
        <end position="139"/>
    </location>
</feature>
<feature type="domain" description="GtrA/DPMS transmembrane" evidence="7">
    <location>
        <begin position="30"/>
        <end position="172"/>
    </location>
</feature>
<evidence type="ECO:0000256" key="1">
    <source>
        <dbReference type="ARBA" id="ARBA00004141"/>
    </source>
</evidence>
<evidence type="ECO:0000256" key="3">
    <source>
        <dbReference type="ARBA" id="ARBA00022692"/>
    </source>
</evidence>
<sequence>MDKIKEIFKMALHPSQWKELFTRYREIIMYVIFGALTTLVSIVTYFIIRCIFPSEESVPLFLKWTYRLNFSGGDSSTVLPNIISWIVSVTFAYITNRIWVFQSKVKGFAKNALQALSFYAARLFTLFVDLIIMFLLVNLPGIENGLYEFCAKVFSNIVVLVLNYVFSKVFVFRKEKKNEEDKN</sequence>
<dbReference type="EMBL" id="JAQLXW010000003">
    <property type="protein sequence ID" value="MDB8003025.1"/>
    <property type="molecule type" value="Genomic_DNA"/>
</dbReference>
<keyword evidence="3 6" id="KW-0812">Transmembrane</keyword>
<comment type="subcellular location">
    <subcellularLocation>
        <location evidence="1">Membrane</location>
        <topology evidence="1">Multi-pass membrane protein</topology>
    </subcellularLocation>
</comment>
<evidence type="ECO:0000259" key="7">
    <source>
        <dbReference type="Pfam" id="PF04138"/>
    </source>
</evidence>